<gene>
    <name evidence="2" type="ORF">RQP53_22160</name>
</gene>
<dbReference type="Gene3D" id="3.40.630.30">
    <property type="match status" value="1"/>
</dbReference>
<evidence type="ECO:0000259" key="1">
    <source>
        <dbReference type="PROSITE" id="PS51186"/>
    </source>
</evidence>
<reference evidence="2" key="1">
    <citation type="submission" date="2023-09" db="EMBL/GenBank/DDBJ databases">
        <title>Paucibacter sp. APW11 Genome sequencing and assembly.</title>
        <authorList>
            <person name="Kim I."/>
        </authorList>
    </citation>
    <scope>NUCLEOTIDE SEQUENCE</scope>
    <source>
        <strain evidence="2">APW11</strain>
    </source>
</reference>
<dbReference type="PANTHER" id="PTHR43792:SF1">
    <property type="entry name" value="N-ACETYLTRANSFERASE DOMAIN-CONTAINING PROTEIN"/>
    <property type="match status" value="1"/>
</dbReference>
<accession>A0ABU3PHJ5</accession>
<evidence type="ECO:0000313" key="3">
    <source>
        <dbReference type="Proteomes" id="UP001246372"/>
    </source>
</evidence>
<dbReference type="Pfam" id="PF13302">
    <property type="entry name" value="Acetyltransf_3"/>
    <property type="match status" value="1"/>
</dbReference>
<evidence type="ECO:0000313" key="2">
    <source>
        <dbReference type="EMBL" id="MDT9001998.1"/>
    </source>
</evidence>
<protein>
    <submittedName>
        <fullName evidence="2">GNAT family N-acetyltransferase</fullName>
    </submittedName>
</protein>
<dbReference type="InterPro" id="IPR016181">
    <property type="entry name" value="Acyl_CoA_acyltransferase"/>
</dbReference>
<dbReference type="Proteomes" id="UP001246372">
    <property type="component" value="Unassembled WGS sequence"/>
</dbReference>
<sequence length="169" mass="18720">MAELTTARLRVRAMNEDDAPFMLELLNQASWLQFIGDRGVRTLADARGYIRQGPMAMMERHGFGFDVVEGLSDGAPLGLCGLAQRDYLDAPDIGFAFLERHAGKGLAHEAAAAVLADAQQRLGLMRILATTRRVNLRSQALLKRLGLQLERLIHHPEDQRELLLFSTAA</sequence>
<dbReference type="InterPro" id="IPR000182">
    <property type="entry name" value="GNAT_dom"/>
</dbReference>
<name>A0ABU3PHJ5_9BURK</name>
<dbReference type="SUPFAM" id="SSF55729">
    <property type="entry name" value="Acyl-CoA N-acyltransferases (Nat)"/>
    <property type="match status" value="1"/>
</dbReference>
<organism evidence="2 3">
    <name type="scientific">Roseateles aquae</name>
    <dbReference type="NCBI Taxonomy" id="3077235"/>
    <lineage>
        <taxon>Bacteria</taxon>
        <taxon>Pseudomonadati</taxon>
        <taxon>Pseudomonadota</taxon>
        <taxon>Betaproteobacteria</taxon>
        <taxon>Burkholderiales</taxon>
        <taxon>Sphaerotilaceae</taxon>
        <taxon>Roseateles</taxon>
    </lineage>
</organism>
<dbReference type="PROSITE" id="PS51186">
    <property type="entry name" value="GNAT"/>
    <property type="match status" value="1"/>
</dbReference>
<dbReference type="PANTHER" id="PTHR43792">
    <property type="entry name" value="GNAT FAMILY, PUTATIVE (AFU_ORTHOLOGUE AFUA_3G00765)-RELATED-RELATED"/>
    <property type="match status" value="1"/>
</dbReference>
<dbReference type="InterPro" id="IPR051531">
    <property type="entry name" value="N-acetyltransferase"/>
</dbReference>
<dbReference type="EMBL" id="JAVXZY010000012">
    <property type="protein sequence ID" value="MDT9001998.1"/>
    <property type="molecule type" value="Genomic_DNA"/>
</dbReference>
<feature type="domain" description="N-acetyltransferase" evidence="1">
    <location>
        <begin position="9"/>
        <end position="169"/>
    </location>
</feature>
<proteinExistence type="predicted"/>
<dbReference type="RefSeq" id="WP_315652884.1">
    <property type="nucleotide sequence ID" value="NZ_JAVXZY010000012.1"/>
</dbReference>
<keyword evidence="3" id="KW-1185">Reference proteome</keyword>
<comment type="caution">
    <text evidence="2">The sequence shown here is derived from an EMBL/GenBank/DDBJ whole genome shotgun (WGS) entry which is preliminary data.</text>
</comment>